<evidence type="ECO:0000313" key="5">
    <source>
        <dbReference type="Proteomes" id="UP000237104"/>
    </source>
</evidence>
<dbReference type="OrthoDB" id="3381976at2"/>
<evidence type="ECO:0000259" key="3">
    <source>
        <dbReference type="PROSITE" id="PS51186"/>
    </source>
</evidence>
<dbReference type="InterPro" id="IPR050832">
    <property type="entry name" value="Bact_Acetyltransf"/>
</dbReference>
<dbReference type="EMBL" id="PPXF01000065">
    <property type="protein sequence ID" value="POH59612.1"/>
    <property type="molecule type" value="Genomic_DNA"/>
</dbReference>
<keyword evidence="1 4" id="KW-0808">Transferase</keyword>
<sequence>MSEVSVRPMTELEFDRWQRAIAEEFAAEQVAAGRWAAEGSIRRALESNSELLPRGLSTPRMLLFSGIDSDGEAFGRAWVGLEHPRGAPGMAFLYDIEVLEQRRGCGLGRALLSAVEDAVMVAGVSALELNVFGRNLRAVALYDSAGYVVSTQQMQKHLHR</sequence>
<dbReference type="PROSITE" id="PS51186">
    <property type="entry name" value="GNAT"/>
    <property type="match status" value="1"/>
</dbReference>
<gene>
    <name evidence="4" type="ORF">C3B59_17090</name>
</gene>
<dbReference type="GO" id="GO:0016747">
    <property type="term" value="F:acyltransferase activity, transferring groups other than amino-acyl groups"/>
    <property type="evidence" value="ECO:0007669"/>
    <property type="project" value="InterPro"/>
</dbReference>
<feature type="domain" description="N-acetyltransferase" evidence="3">
    <location>
        <begin position="4"/>
        <end position="160"/>
    </location>
</feature>
<dbReference type="Gene3D" id="3.40.630.30">
    <property type="match status" value="1"/>
</dbReference>
<protein>
    <submittedName>
        <fullName evidence="4">N-acetyltransferase</fullName>
    </submittedName>
</protein>
<dbReference type="InterPro" id="IPR000182">
    <property type="entry name" value="GNAT_dom"/>
</dbReference>
<evidence type="ECO:0000256" key="1">
    <source>
        <dbReference type="ARBA" id="ARBA00022679"/>
    </source>
</evidence>
<dbReference type="PANTHER" id="PTHR43877">
    <property type="entry name" value="AMINOALKYLPHOSPHONATE N-ACETYLTRANSFERASE-RELATED-RELATED"/>
    <property type="match status" value="1"/>
</dbReference>
<accession>A0A2S3Z668</accession>
<dbReference type="Pfam" id="PF00583">
    <property type="entry name" value="Acetyltransf_1"/>
    <property type="match status" value="1"/>
</dbReference>
<organism evidence="4 5">
    <name type="scientific">Cryobacterium zongtaii</name>
    <dbReference type="NCBI Taxonomy" id="1259217"/>
    <lineage>
        <taxon>Bacteria</taxon>
        <taxon>Bacillati</taxon>
        <taxon>Actinomycetota</taxon>
        <taxon>Actinomycetes</taxon>
        <taxon>Micrococcales</taxon>
        <taxon>Microbacteriaceae</taxon>
        <taxon>Cryobacterium</taxon>
    </lineage>
</organism>
<dbReference type="CDD" id="cd04301">
    <property type="entry name" value="NAT_SF"/>
    <property type="match status" value="1"/>
</dbReference>
<name>A0A2S3Z668_9MICO</name>
<dbReference type="InterPro" id="IPR016181">
    <property type="entry name" value="Acyl_CoA_acyltransferase"/>
</dbReference>
<dbReference type="Proteomes" id="UP000237104">
    <property type="component" value="Unassembled WGS sequence"/>
</dbReference>
<comment type="caution">
    <text evidence="4">The sequence shown here is derived from an EMBL/GenBank/DDBJ whole genome shotgun (WGS) entry which is preliminary data.</text>
</comment>
<evidence type="ECO:0000313" key="4">
    <source>
        <dbReference type="EMBL" id="POH59612.1"/>
    </source>
</evidence>
<dbReference type="PANTHER" id="PTHR43877:SF2">
    <property type="entry name" value="AMINOALKYLPHOSPHONATE N-ACETYLTRANSFERASE-RELATED"/>
    <property type="match status" value="1"/>
</dbReference>
<keyword evidence="2" id="KW-0012">Acyltransferase</keyword>
<reference evidence="4 5" key="1">
    <citation type="submission" date="2018-01" db="EMBL/GenBank/DDBJ databases">
        <title>Cryobacterium sp. nov., from glaciers in China.</title>
        <authorList>
            <person name="Liu Q."/>
            <person name="Xin Y.-H."/>
        </authorList>
    </citation>
    <scope>NUCLEOTIDE SEQUENCE [LARGE SCALE GENOMIC DNA]</scope>
    <source>
        <strain evidence="4 5">TMB1-8</strain>
    </source>
</reference>
<dbReference type="RefSeq" id="WP_103432398.1">
    <property type="nucleotide sequence ID" value="NZ_PPXF01000065.1"/>
</dbReference>
<dbReference type="AlphaFoldDB" id="A0A2S3Z668"/>
<proteinExistence type="predicted"/>
<evidence type="ECO:0000256" key="2">
    <source>
        <dbReference type="ARBA" id="ARBA00023315"/>
    </source>
</evidence>
<dbReference type="SUPFAM" id="SSF55729">
    <property type="entry name" value="Acyl-CoA N-acyltransferases (Nat)"/>
    <property type="match status" value="1"/>
</dbReference>